<evidence type="ECO:0000256" key="3">
    <source>
        <dbReference type="ARBA" id="ARBA00022729"/>
    </source>
</evidence>
<proteinExistence type="inferred from homology"/>
<name>A0A3A5KYE8_9HYPH</name>
<dbReference type="PANTHER" id="PTHR46847:SF1">
    <property type="entry name" value="D-ALLOSE-BINDING PERIPLASMIC PROTEIN-RELATED"/>
    <property type="match status" value="1"/>
</dbReference>
<evidence type="ECO:0000256" key="1">
    <source>
        <dbReference type="ARBA" id="ARBA00004196"/>
    </source>
</evidence>
<gene>
    <name evidence="6" type="ORF">D3227_19855</name>
</gene>
<evidence type="ECO:0000256" key="4">
    <source>
        <dbReference type="SAM" id="SignalP"/>
    </source>
</evidence>
<evidence type="ECO:0000259" key="5">
    <source>
        <dbReference type="Pfam" id="PF13407"/>
    </source>
</evidence>
<dbReference type="OrthoDB" id="9813037at2"/>
<reference evidence="6 7" key="1">
    <citation type="submission" date="2018-09" db="EMBL/GenBank/DDBJ databases">
        <title>Mesorhizobium carmichaelinearum sp. nov. isolated from Carmichaelinea spp. root nodules in New Zealand.</title>
        <authorList>
            <person name="De Meyer S.E."/>
        </authorList>
    </citation>
    <scope>NUCLEOTIDE SEQUENCE [LARGE SCALE GENOMIC DNA]</scope>
    <source>
        <strain evidence="6 7">ICMP19557</strain>
    </source>
</reference>
<dbReference type="InterPro" id="IPR028082">
    <property type="entry name" value="Peripla_BP_I"/>
</dbReference>
<dbReference type="Gene3D" id="3.40.50.2300">
    <property type="match status" value="2"/>
</dbReference>
<sequence length="321" mass="33519">MKRRTFIALAAAAAAATTISVSPVFAQSKEIVYLAPALDVPFWRTVAKGVEAGAKEGGYTFQALEAQNNAQKQLTNAQDAITRGVAGIVISPTDSSTAPSVLKLAAAAKIPVVICDIGTTEGEYVSFIASDNTAGAKGVGEAVAAAAKAKGMKEAPYGMITISLARINGQKRTDGFRSAMEAGGYGKEIALQQMQAYTADESFKFAQDMLTGNPNLKAMFIEADTPAMGALRAIKASNRSGDIIVGAFDGIPEFVDLLKSGELTAAGMQQPWLMGETAAKSLTEHLAGKTPPKEVLVPVMIATSTNIEELLPEAKKNVFGE</sequence>
<feature type="domain" description="Periplasmic binding protein" evidence="5">
    <location>
        <begin position="31"/>
        <end position="289"/>
    </location>
</feature>
<dbReference type="EMBL" id="QZWZ01000015">
    <property type="protein sequence ID" value="RJT36356.1"/>
    <property type="molecule type" value="Genomic_DNA"/>
</dbReference>
<evidence type="ECO:0000313" key="6">
    <source>
        <dbReference type="EMBL" id="RJT36356.1"/>
    </source>
</evidence>
<feature type="chain" id="PRO_5017327197" evidence="4">
    <location>
        <begin position="27"/>
        <end position="321"/>
    </location>
</feature>
<organism evidence="6 7">
    <name type="scientific">Mesorhizobium waimense</name>
    <dbReference type="NCBI Taxonomy" id="1300307"/>
    <lineage>
        <taxon>Bacteria</taxon>
        <taxon>Pseudomonadati</taxon>
        <taxon>Pseudomonadota</taxon>
        <taxon>Alphaproteobacteria</taxon>
        <taxon>Hyphomicrobiales</taxon>
        <taxon>Phyllobacteriaceae</taxon>
        <taxon>Mesorhizobium</taxon>
    </lineage>
</organism>
<evidence type="ECO:0000256" key="2">
    <source>
        <dbReference type="ARBA" id="ARBA00007639"/>
    </source>
</evidence>
<dbReference type="GO" id="GO:0030313">
    <property type="term" value="C:cell envelope"/>
    <property type="evidence" value="ECO:0007669"/>
    <property type="project" value="UniProtKB-SubCell"/>
</dbReference>
<keyword evidence="3 4" id="KW-0732">Signal</keyword>
<dbReference type="PANTHER" id="PTHR46847">
    <property type="entry name" value="D-ALLOSE-BINDING PERIPLASMIC PROTEIN-RELATED"/>
    <property type="match status" value="1"/>
</dbReference>
<dbReference type="GO" id="GO:0030246">
    <property type="term" value="F:carbohydrate binding"/>
    <property type="evidence" value="ECO:0007669"/>
    <property type="project" value="UniProtKB-ARBA"/>
</dbReference>
<comment type="caution">
    <text evidence="6">The sequence shown here is derived from an EMBL/GenBank/DDBJ whole genome shotgun (WGS) entry which is preliminary data.</text>
</comment>
<comment type="subcellular location">
    <subcellularLocation>
        <location evidence="1">Cell envelope</location>
    </subcellularLocation>
</comment>
<dbReference type="AlphaFoldDB" id="A0A3A5KYE8"/>
<protein>
    <submittedName>
        <fullName evidence="6">Ribose ABC transporter substrate-binding protein</fullName>
    </submittedName>
</protein>
<feature type="signal peptide" evidence="4">
    <location>
        <begin position="1"/>
        <end position="26"/>
    </location>
</feature>
<comment type="similarity">
    <text evidence="2">Belongs to the bacterial solute-binding protein 2 family.</text>
</comment>
<dbReference type="Proteomes" id="UP000272706">
    <property type="component" value="Unassembled WGS sequence"/>
</dbReference>
<dbReference type="Pfam" id="PF13407">
    <property type="entry name" value="Peripla_BP_4"/>
    <property type="match status" value="1"/>
</dbReference>
<dbReference type="RefSeq" id="WP_120015998.1">
    <property type="nucleotide sequence ID" value="NZ_QZWZ01000015.1"/>
</dbReference>
<evidence type="ECO:0000313" key="7">
    <source>
        <dbReference type="Proteomes" id="UP000272706"/>
    </source>
</evidence>
<keyword evidence="7" id="KW-1185">Reference proteome</keyword>
<dbReference type="SUPFAM" id="SSF53822">
    <property type="entry name" value="Periplasmic binding protein-like I"/>
    <property type="match status" value="1"/>
</dbReference>
<accession>A0A3A5KYE8</accession>
<dbReference type="InterPro" id="IPR025997">
    <property type="entry name" value="SBP_2_dom"/>
</dbReference>